<reference evidence="8 9" key="1">
    <citation type="submission" date="2017-05" db="EMBL/GenBank/DDBJ databases">
        <authorList>
            <person name="Varghese N."/>
            <person name="Submissions S."/>
        </authorList>
    </citation>
    <scope>NUCLEOTIDE SEQUENCE [LARGE SCALE GENOMIC DNA]</scope>
    <source>
        <strain evidence="8 9">DSM 21194</strain>
    </source>
</reference>
<dbReference type="FunFam" id="3.40.640.10:FF:000033">
    <property type="entry name" value="Aspartate aminotransferase"/>
    <property type="match status" value="1"/>
</dbReference>
<dbReference type="InterPro" id="IPR015422">
    <property type="entry name" value="PyrdxlP-dep_Trfase_small"/>
</dbReference>
<evidence type="ECO:0000313" key="8">
    <source>
        <dbReference type="EMBL" id="SMO34024.1"/>
    </source>
</evidence>
<dbReference type="EMBL" id="FXTH01000001">
    <property type="protein sequence ID" value="SMO34024.1"/>
    <property type="molecule type" value="Genomic_DNA"/>
</dbReference>
<name>A0A521AGT6_9BACT</name>
<dbReference type="PROSITE" id="PS00105">
    <property type="entry name" value="AA_TRANSFER_CLASS_1"/>
    <property type="match status" value="1"/>
</dbReference>
<dbReference type="AlphaFoldDB" id="A0A521AGT6"/>
<evidence type="ECO:0000256" key="4">
    <source>
        <dbReference type="ARBA" id="ARBA00022679"/>
    </source>
</evidence>
<dbReference type="InterPro" id="IPR015421">
    <property type="entry name" value="PyrdxlP-dep_Trfase_major"/>
</dbReference>
<dbReference type="InterPro" id="IPR004839">
    <property type="entry name" value="Aminotransferase_I/II_large"/>
</dbReference>
<keyword evidence="3 6" id="KW-0032">Aminotransferase</keyword>
<gene>
    <name evidence="8" type="ORF">SAMN06265218_101108</name>
</gene>
<dbReference type="OrthoDB" id="1489696at2"/>
<comment type="similarity">
    <text evidence="2 6">Belongs to the class-I pyridoxal-phosphate-dependent aminotransferase family.</text>
</comment>
<organism evidence="8 9">
    <name type="scientific">Fodinibius sediminis</name>
    <dbReference type="NCBI Taxonomy" id="1214077"/>
    <lineage>
        <taxon>Bacteria</taxon>
        <taxon>Pseudomonadati</taxon>
        <taxon>Balneolota</taxon>
        <taxon>Balneolia</taxon>
        <taxon>Balneolales</taxon>
        <taxon>Balneolaceae</taxon>
        <taxon>Fodinibius</taxon>
    </lineage>
</organism>
<proteinExistence type="inferred from homology"/>
<feature type="domain" description="Aminotransferase class I/classII large" evidence="7">
    <location>
        <begin position="30"/>
        <end position="389"/>
    </location>
</feature>
<dbReference type="GO" id="GO:0006520">
    <property type="term" value="P:amino acid metabolic process"/>
    <property type="evidence" value="ECO:0007669"/>
    <property type="project" value="InterPro"/>
</dbReference>
<evidence type="ECO:0000256" key="5">
    <source>
        <dbReference type="ARBA" id="ARBA00022898"/>
    </source>
</evidence>
<dbReference type="InterPro" id="IPR004838">
    <property type="entry name" value="NHTrfase_class1_PyrdxlP-BS"/>
</dbReference>
<evidence type="ECO:0000256" key="2">
    <source>
        <dbReference type="ARBA" id="ARBA00007441"/>
    </source>
</evidence>
<protein>
    <recommendedName>
        <fullName evidence="6">Aminotransferase</fullName>
        <ecNumber evidence="6">2.6.1.-</ecNumber>
    </recommendedName>
</protein>
<dbReference type="RefSeq" id="WP_142712589.1">
    <property type="nucleotide sequence ID" value="NZ_FXTH01000001.1"/>
</dbReference>
<evidence type="ECO:0000256" key="1">
    <source>
        <dbReference type="ARBA" id="ARBA00001933"/>
    </source>
</evidence>
<dbReference type="InterPro" id="IPR015424">
    <property type="entry name" value="PyrdxlP-dep_Trfase"/>
</dbReference>
<dbReference type="Gene3D" id="3.90.1150.10">
    <property type="entry name" value="Aspartate Aminotransferase, domain 1"/>
    <property type="match status" value="1"/>
</dbReference>
<keyword evidence="4 6" id="KW-0808">Transferase</keyword>
<dbReference type="EC" id="2.6.1.-" evidence="6"/>
<dbReference type="Proteomes" id="UP000317593">
    <property type="component" value="Unassembled WGS sequence"/>
</dbReference>
<evidence type="ECO:0000313" key="9">
    <source>
        <dbReference type="Proteomes" id="UP000317593"/>
    </source>
</evidence>
<dbReference type="CDD" id="cd00609">
    <property type="entry name" value="AAT_like"/>
    <property type="match status" value="1"/>
</dbReference>
<dbReference type="InterPro" id="IPR050596">
    <property type="entry name" value="AspAT/PAT-like"/>
</dbReference>
<keyword evidence="9" id="KW-1185">Reference proteome</keyword>
<evidence type="ECO:0000256" key="3">
    <source>
        <dbReference type="ARBA" id="ARBA00022576"/>
    </source>
</evidence>
<comment type="cofactor">
    <cofactor evidence="1 6">
        <name>pyridoxal 5'-phosphate</name>
        <dbReference type="ChEBI" id="CHEBI:597326"/>
    </cofactor>
</comment>
<evidence type="ECO:0000256" key="6">
    <source>
        <dbReference type="RuleBase" id="RU000481"/>
    </source>
</evidence>
<keyword evidence="5" id="KW-0663">Pyridoxal phosphate</keyword>
<dbReference type="PANTHER" id="PTHR46383:SF1">
    <property type="entry name" value="ASPARTATE AMINOTRANSFERASE"/>
    <property type="match status" value="1"/>
</dbReference>
<dbReference type="GO" id="GO:0008483">
    <property type="term" value="F:transaminase activity"/>
    <property type="evidence" value="ECO:0007669"/>
    <property type="project" value="UniProtKB-KW"/>
</dbReference>
<dbReference type="GO" id="GO:0030170">
    <property type="term" value="F:pyridoxal phosphate binding"/>
    <property type="evidence" value="ECO:0007669"/>
    <property type="project" value="InterPro"/>
</dbReference>
<dbReference type="Pfam" id="PF00155">
    <property type="entry name" value="Aminotran_1_2"/>
    <property type="match status" value="1"/>
</dbReference>
<sequence length="397" mass="43223">MISKRAQSVAPSATLKISSKAKELKRQGKSIISLSAGEPDFKTPEHICDAAIQAIKDGFHGYTMNTGTPELRKSISIKLQRDNGLSYDPSQIICTNGAKQALGFSMLAMLDEGDEVIIPAPYWVSYPEMVKMADGTPVTVRTSFENNYRMSAEQLEEAITDQTKAVMLCSPSNPTGTCYTAEELEALAEVLRAHPEVNVISDEIYEYIVFEGEHIGILNVAPDLKDRTLVINGFSKGFAMTGWRLGYLAGPQAFVDAVAKIQSQETSAPSCISQKAGEAAYRGNLDAVHTMRDSFKERRNFVVEKLSAIDGVKCFKPSGAFYVFPDISHYLGTETKSGETIDSSTDLCLYLIEEHGLAAVPGDAFGEPNGIRLSYASGMDELREAINRLETGLGDLS</sequence>
<evidence type="ECO:0000259" key="7">
    <source>
        <dbReference type="Pfam" id="PF00155"/>
    </source>
</evidence>
<dbReference type="Gene3D" id="3.40.640.10">
    <property type="entry name" value="Type I PLP-dependent aspartate aminotransferase-like (Major domain)"/>
    <property type="match status" value="1"/>
</dbReference>
<dbReference type="SUPFAM" id="SSF53383">
    <property type="entry name" value="PLP-dependent transferases"/>
    <property type="match status" value="1"/>
</dbReference>
<accession>A0A521AGT6</accession>
<dbReference type="PANTHER" id="PTHR46383">
    <property type="entry name" value="ASPARTATE AMINOTRANSFERASE"/>
    <property type="match status" value="1"/>
</dbReference>